<keyword evidence="5 8" id="KW-0697">Rotamase</keyword>
<dbReference type="InterPro" id="IPR000297">
    <property type="entry name" value="PPIase_PpiC"/>
</dbReference>
<dbReference type="InterPro" id="IPR050245">
    <property type="entry name" value="PrsA_foldase"/>
</dbReference>
<dbReference type="Pfam" id="PF13616">
    <property type="entry name" value="Rotamase_3"/>
    <property type="match status" value="1"/>
</dbReference>
<comment type="similarity">
    <text evidence="2">Belongs to the PpiC/parvulin rotamase family.</text>
</comment>
<keyword evidence="8 12" id="KW-0413">Isomerase</keyword>
<dbReference type="EC" id="5.2.1.8" evidence="3"/>
<evidence type="ECO:0000256" key="6">
    <source>
        <dbReference type="ARBA" id="ARBA00030642"/>
    </source>
</evidence>
<feature type="signal peptide" evidence="10">
    <location>
        <begin position="1"/>
        <end position="29"/>
    </location>
</feature>
<dbReference type="GO" id="GO:0003755">
    <property type="term" value="F:peptidyl-prolyl cis-trans isomerase activity"/>
    <property type="evidence" value="ECO:0007669"/>
    <property type="project" value="UniProtKB-KW"/>
</dbReference>
<evidence type="ECO:0000256" key="10">
    <source>
        <dbReference type="SAM" id="SignalP"/>
    </source>
</evidence>
<dbReference type="PROSITE" id="PS50198">
    <property type="entry name" value="PPIC_PPIASE_2"/>
    <property type="match status" value="1"/>
</dbReference>
<dbReference type="AlphaFoldDB" id="A0A1I3MIT3"/>
<dbReference type="Gene3D" id="3.10.50.40">
    <property type="match status" value="1"/>
</dbReference>
<evidence type="ECO:0000313" key="13">
    <source>
        <dbReference type="Proteomes" id="UP000199377"/>
    </source>
</evidence>
<dbReference type="Proteomes" id="UP000199377">
    <property type="component" value="Unassembled WGS sequence"/>
</dbReference>
<gene>
    <name evidence="12" type="ORF">SAMN05216258_111122</name>
</gene>
<evidence type="ECO:0000256" key="4">
    <source>
        <dbReference type="ARBA" id="ARBA00018370"/>
    </source>
</evidence>
<dbReference type="PANTHER" id="PTHR47245:SF2">
    <property type="entry name" value="PEPTIDYL-PROLYL CIS-TRANS ISOMERASE HP_0175-RELATED"/>
    <property type="match status" value="1"/>
</dbReference>
<dbReference type="SUPFAM" id="SSF109998">
    <property type="entry name" value="Triger factor/SurA peptide-binding domain-like"/>
    <property type="match status" value="1"/>
</dbReference>
<dbReference type="STRING" id="1114924.SAMN05216258_111122"/>
<dbReference type="InterPro" id="IPR046357">
    <property type="entry name" value="PPIase_dom_sf"/>
</dbReference>
<protein>
    <recommendedName>
        <fullName evidence="4">Parvulin-like PPIase</fullName>
        <ecNumber evidence="3">5.2.1.8</ecNumber>
    </recommendedName>
    <alternativeName>
        <fullName evidence="6">Peptidyl-prolyl cis-trans isomerase plp</fullName>
    </alternativeName>
    <alternativeName>
        <fullName evidence="7">Rotamase plp</fullName>
    </alternativeName>
</protein>
<evidence type="ECO:0000256" key="1">
    <source>
        <dbReference type="ARBA" id="ARBA00000971"/>
    </source>
</evidence>
<sequence>MPIVRQRRAAALAVAAAALMPLGLAPAFAQDQSQTQTQAPAAGEAPAAAPEATPDMVVATVNGKPVTLAEVIIARSSLPQQYQQLPDAQLMPALIDQAVVQALLAQQAEEAGRGDDPIAAIHAEIARTSYLAESEMGKVIADATTEEALRALYEEKAAEMEPTPEIRASHILVEDKALADEIKAELDGGADFAELAQQHGTDGTKDRGGDLGWFDEGQMVPAFAEAAFGAEQGVVVGPVETQFGWHLILVTDQREAPVPTFEEMRQELAQEAARTAATQKVEELRAGAEIEMSDELPDPSAIRRDDLLAPNR</sequence>
<dbReference type="SUPFAM" id="SSF54534">
    <property type="entry name" value="FKBP-like"/>
    <property type="match status" value="1"/>
</dbReference>
<evidence type="ECO:0000256" key="2">
    <source>
        <dbReference type="ARBA" id="ARBA00007656"/>
    </source>
</evidence>
<dbReference type="InterPro" id="IPR027304">
    <property type="entry name" value="Trigger_fact/SurA_dom_sf"/>
</dbReference>
<evidence type="ECO:0000259" key="11">
    <source>
        <dbReference type="PROSITE" id="PS50198"/>
    </source>
</evidence>
<keyword evidence="13" id="KW-1185">Reference proteome</keyword>
<dbReference type="OrthoDB" id="14196at2"/>
<accession>A0A1I3MIT3</accession>
<evidence type="ECO:0000256" key="5">
    <source>
        <dbReference type="ARBA" id="ARBA00023110"/>
    </source>
</evidence>
<evidence type="ECO:0000313" key="12">
    <source>
        <dbReference type="EMBL" id="SFI96821.1"/>
    </source>
</evidence>
<proteinExistence type="inferred from homology"/>
<feature type="domain" description="PpiC" evidence="11">
    <location>
        <begin position="163"/>
        <end position="252"/>
    </location>
</feature>
<comment type="catalytic activity">
    <reaction evidence="1">
        <text>[protein]-peptidylproline (omega=180) = [protein]-peptidylproline (omega=0)</text>
        <dbReference type="Rhea" id="RHEA:16237"/>
        <dbReference type="Rhea" id="RHEA-COMP:10747"/>
        <dbReference type="Rhea" id="RHEA-COMP:10748"/>
        <dbReference type="ChEBI" id="CHEBI:83833"/>
        <dbReference type="ChEBI" id="CHEBI:83834"/>
        <dbReference type="EC" id="5.2.1.8"/>
    </reaction>
</comment>
<feature type="region of interest" description="Disordered" evidence="9">
    <location>
        <begin position="31"/>
        <end position="51"/>
    </location>
</feature>
<feature type="region of interest" description="Disordered" evidence="9">
    <location>
        <begin position="285"/>
        <end position="312"/>
    </location>
</feature>
<dbReference type="RefSeq" id="WP_092864108.1">
    <property type="nucleotide sequence ID" value="NZ_FOQH01000011.1"/>
</dbReference>
<name>A0A1I3MIT3_9RHOB</name>
<organism evidence="12 13">
    <name type="scientific">Albimonas pacifica</name>
    <dbReference type="NCBI Taxonomy" id="1114924"/>
    <lineage>
        <taxon>Bacteria</taxon>
        <taxon>Pseudomonadati</taxon>
        <taxon>Pseudomonadota</taxon>
        <taxon>Alphaproteobacteria</taxon>
        <taxon>Rhodobacterales</taxon>
        <taxon>Paracoccaceae</taxon>
        <taxon>Albimonas</taxon>
    </lineage>
</organism>
<feature type="chain" id="PRO_5011722036" description="Parvulin-like PPIase" evidence="10">
    <location>
        <begin position="30"/>
        <end position="312"/>
    </location>
</feature>
<evidence type="ECO:0000256" key="3">
    <source>
        <dbReference type="ARBA" id="ARBA00013194"/>
    </source>
</evidence>
<evidence type="ECO:0000256" key="9">
    <source>
        <dbReference type="SAM" id="MobiDB-lite"/>
    </source>
</evidence>
<keyword evidence="10" id="KW-0732">Signal</keyword>
<dbReference type="PANTHER" id="PTHR47245">
    <property type="entry name" value="PEPTIDYLPROLYL ISOMERASE"/>
    <property type="match status" value="1"/>
</dbReference>
<dbReference type="EMBL" id="FOQH01000011">
    <property type="protein sequence ID" value="SFI96821.1"/>
    <property type="molecule type" value="Genomic_DNA"/>
</dbReference>
<evidence type="ECO:0000256" key="7">
    <source>
        <dbReference type="ARBA" id="ARBA00031484"/>
    </source>
</evidence>
<evidence type="ECO:0000256" key="8">
    <source>
        <dbReference type="PROSITE-ProRule" id="PRU00278"/>
    </source>
</evidence>
<feature type="compositionally biased region" description="Basic and acidic residues" evidence="9">
    <location>
        <begin position="301"/>
        <end position="312"/>
    </location>
</feature>
<reference evidence="12 13" key="1">
    <citation type="submission" date="2016-10" db="EMBL/GenBank/DDBJ databases">
        <authorList>
            <person name="de Groot N.N."/>
        </authorList>
    </citation>
    <scope>NUCLEOTIDE SEQUENCE [LARGE SCALE GENOMIC DNA]</scope>
    <source>
        <strain evidence="12 13">CGMCC 1.11030</strain>
    </source>
</reference>
<dbReference type="Gene3D" id="1.10.8.1040">
    <property type="match status" value="1"/>
</dbReference>